<evidence type="ECO:0000313" key="1">
    <source>
        <dbReference type="EMBL" id="KND88542.1"/>
    </source>
</evidence>
<gene>
    <name evidence="1" type="ORF">TOPH_06900</name>
</gene>
<comment type="caution">
    <text evidence="1">The sequence shown here is derived from an EMBL/GenBank/DDBJ whole genome shotgun (WGS) entry which is preliminary data.</text>
</comment>
<evidence type="ECO:0000313" key="2">
    <source>
        <dbReference type="Proteomes" id="UP000036947"/>
    </source>
</evidence>
<accession>A0A0L0N396</accession>
<dbReference type="AlphaFoldDB" id="A0A0L0N396"/>
<protein>
    <submittedName>
        <fullName evidence="1">Uncharacterized protein</fullName>
    </submittedName>
</protein>
<dbReference type="EMBL" id="LFRF01000025">
    <property type="protein sequence ID" value="KND88542.1"/>
    <property type="molecule type" value="Genomic_DNA"/>
</dbReference>
<keyword evidence="2" id="KW-1185">Reference proteome</keyword>
<organism evidence="1 2">
    <name type="scientific">Tolypocladium ophioglossoides (strain CBS 100239)</name>
    <name type="common">Snaketongue truffleclub</name>
    <name type="synonym">Elaphocordyceps ophioglossoides</name>
    <dbReference type="NCBI Taxonomy" id="1163406"/>
    <lineage>
        <taxon>Eukaryota</taxon>
        <taxon>Fungi</taxon>
        <taxon>Dikarya</taxon>
        <taxon>Ascomycota</taxon>
        <taxon>Pezizomycotina</taxon>
        <taxon>Sordariomycetes</taxon>
        <taxon>Hypocreomycetidae</taxon>
        <taxon>Hypocreales</taxon>
        <taxon>Ophiocordycipitaceae</taxon>
        <taxon>Tolypocladium</taxon>
    </lineage>
</organism>
<name>A0A0L0N396_TOLOC</name>
<dbReference type="OrthoDB" id="4905726at2759"/>
<dbReference type="STRING" id="1163406.A0A0L0N396"/>
<sequence>MALSHPSQEVAEKSLLERGFYYWEDISAGNRVSELEKRGFPYFTEYGLDFCADFAFDPTSQRIQSILESSLERCVLGHWLRYEEYVNHIECFRRGGRQAGRRVFMVHVWSKGSQVDYYVGSHLHNLNTTKGLRSVYEIPLSELNRVGCEPDKKEFPDGGL</sequence>
<proteinExistence type="predicted"/>
<dbReference type="Proteomes" id="UP000036947">
    <property type="component" value="Unassembled WGS sequence"/>
</dbReference>
<reference evidence="1 2" key="1">
    <citation type="journal article" date="2015" name="BMC Genomics">
        <title>The genome of the truffle-parasite Tolypocladium ophioglossoides and the evolution of antifungal peptaibiotics.</title>
        <authorList>
            <person name="Quandt C.A."/>
            <person name="Bushley K.E."/>
            <person name="Spatafora J.W."/>
        </authorList>
    </citation>
    <scope>NUCLEOTIDE SEQUENCE [LARGE SCALE GENOMIC DNA]</scope>
    <source>
        <strain evidence="1 2">CBS 100239</strain>
    </source>
</reference>